<dbReference type="RefSeq" id="WP_104811771.1">
    <property type="nucleotide sequence ID" value="NZ_MQUB01000001.1"/>
</dbReference>
<dbReference type="EMBL" id="MQUB01000001">
    <property type="protein sequence ID" value="PQB03849.1"/>
    <property type="molecule type" value="Genomic_DNA"/>
</dbReference>
<dbReference type="OrthoDB" id="187854at2"/>
<gene>
    <name evidence="2" type="ORF">BST85_02220</name>
</gene>
<protein>
    <recommendedName>
        <fullName evidence="4">DUF2911 domain-containing protein</fullName>
    </recommendedName>
</protein>
<name>A0A2S7KMJ0_9FLAO</name>
<dbReference type="Proteomes" id="UP000239800">
    <property type="component" value="Unassembled WGS sequence"/>
</dbReference>
<organism evidence="2 3">
    <name type="scientific">Aureitalea marina</name>
    <dbReference type="NCBI Taxonomy" id="930804"/>
    <lineage>
        <taxon>Bacteria</taxon>
        <taxon>Pseudomonadati</taxon>
        <taxon>Bacteroidota</taxon>
        <taxon>Flavobacteriia</taxon>
        <taxon>Flavobacteriales</taxon>
        <taxon>Flavobacteriaceae</taxon>
        <taxon>Aureitalea</taxon>
    </lineage>
</organism>
<keyword evidence="3" id="KW-1185">Reference proteome</keyword>
<keyword evidence="1" id="KW-0812">Transmembrane</keyword>
<keyword evidence="1" id="KW-0472">Membrane</keyword>
<reference evidence="2 3" key="1">
    <citation type="submission" date="2016-11" db="EMBL/GenBank/DDBJ databases">
        <title>Trade-off between light-utilization and light-protection in marine flavobacteria.</title>
        <authorList>
            <person name="Kumagai Y."/>
        </authorList>
    </citation>
    <scope>NUCLEOTIDE SEQUENCE [LARGE SCALE GENOMIC DNA]</scope>
    <source>
        <strain evidence="2 3">NBRC 107741</strain>
    </source>
</reference>
<comment type="caution">
    <text evidence="2">The sequence shown here is derived from an EMBL/GenBank/DDBJ whole genome shotgun (WGS) entry which is preliminary data.</text>
</comment>
<feature type="transmembrane region" description="Helical" evidence="1">
    <location>
        <begin position="7"/>
        <end position="30"/>
    </location>
</feature>
<accession>A0A2S7KMJ0</accession>
<evidence type="ECO:0000313" key="2">
    <source>
        <dbReference type="EMBL" id="PQB03849.1"/>
    </source>
</evidence>
<dbReference type="AlphaFoldDB" id="A0A2S7KMJ0"/>
<keyword evidence="1" id="KW-1133">Transmembrane helix</keyword>
<evidence type="ECO:0008006" key="4">
    <source>
        <dbReference type="Google" id="ProtNLM"/>
    </source>
</evidence>
<dbReference type="Pfam" id="PF11138">
    <property type="entry name" value="DUF2911"/>
    <property type="match status" value="1"/>
</dbReference>
<dbReference type="InterPro" id="IPR021314">
    <property type="entry name" value="DUF2911"/>
</dbReference>
<sequence>MNKTVKILVWIVGVLILGFLLFKFVAWPIMKNQTKKHSPETEVHITVEETTIDVYYCSPSKKDRLIFGELVPYDEVWRTGANEPTRFVTNTDLTIGDQSLPAGEYTLWTLPGKDMWEVMFNSKMYEWGVSAPSGKASRETEYDVVVVEVPPVMVDFVTVDFTIELTEVGGNVIMDFRWDQTAVPVTIAID</sequence>
<proteinExistence type="predicted"/>
<evidence type="ECO:0000313" key="3">
    <source>
        <dbReference type="Proteomes" id="UP000239800"/>
    </source>
</evidence>
<evidence type="ECO:0000256" key="1">
    <source>
        <dbReference type="SAM" id="Phobius"/>
    </source>
</evidence>